<comment type="caution">
    <text evidence="1">The sequence shown here is derived from an EMBL/GenBank/DDBJ whole genome shotgun (WGS) entry which is preliminary data.</text>
</comment>
<gene>
    <name evidence="1" type="ORF">Naga_101904g1</name>
</gene>
<keyword evidence="2" id="KW-1185">Reference proteome</keyword>
<dbReference type="Proteomes" id="UP000019335">
    <property type="component" value="Unassembled WGS sequence"/>
</dbReference>
<dbReference type="EMBL" id="AZIL01003383">
    <property type="protein sequence ID" value="EWM20078.1"/>
    <property type="molecule type" value="Genomic_DNA"/>
</dbReference>
<sequence>MLNNALHAAMCHLNQSDTCKIMKAIEKGGDVEEAGKCIFFTRYAVPWVKGRVKAYLTGKLRSGPRRVSQLRGDYITGYVEGTTLLVTSDCSVVNIEGLHLFEGFVMLTKIRACKSSGQDAGSDDTN</sequence>
<accession>W7T9B3</accession>
<dbReference type="AlphaFoldDB" id="W7T9B3"/>
<proteinExistence type="predicted"/>
<evidence type="ECO:0000313" key="1">
    <source>
        <dbReference type="EMBL" id="EWM20078.1"/>
    </source>
</evidence>
<evidence type="ECO:0000313" key="2">
    <source>
        <dbReference type="Proteomes" id="UP000019335"/>
    </source>
</evidence>
<reference evidence="1 2" key="1">
    <citation type="journal article" date="2014" name="Mol. Plant">
        <title>Chromosome Scale Genome Assembly and Transcriptome Profiling of Nannochloropsis gaditana in Nitrogen Depletion.</title>
        <authorList>
            <person name="Corteggiani Carpinelli E."/>
            <person name="Telatin A."/>
            <person name="Vitulo N."/>
            <person name="Forcato C."/>
            <person name="D'Angelo M."/>
            <person name="Schiavon R."/>
            <person name="Vezzi A."/>
            <person name="Giacometti G.M."/>
            <person name="Morosinotto T."/>
            <person name="Valle G."/>
        </authorList>
    </citation>
    <scope>NUCLEOTIDE SEQUENCE [LARGE SCALE GENOMIC DNA]</scope>
    <source>
        <strain evidence="1 2">B-31</strain>
    </source>
</reference>
<protein>
    <submittedName>
        <fullName evidence="1">Uncharacterized protein</fullName>
    </submittedName>
</protein>
<name>W7T9B3_9STRA</name>
<organism evidence="1 2">
    <name type="scientific">Nannochloropsis gaditana</name>
    <dbReference type="NCBI Taxonomy" id="72520"/>
    <lineage>
        <taxon>Eukaryota</taxon>
        <taxon>Sar</taxon>
        <taxon>Stramenopiles</taxon>
        <taxon>Ochrophyta</taxon>
        <taxon>Eustigmatophyceae</taxon>
        <taxon>Eustigmatales</taxon>
        <taxon>Monodopsidaceae</taxon>
        <taxon>Nannochloropsis</taxon>
    </lineage>
</organism>